<dbReference type="AlphaFoldDB" id="A0A067PL18"/>
<evidence type="ECO:0000313" key="3">
    <source>
        <dbReference type="EMBL" id="KDQ54525.1"/>
    </source>
</evidence>
<dbReference type="Pfam" id="PF03221">
    <property type="entry name" value="HTH_Tnp_Tc5"/>
    <property type="match status" value="1"/>
</dbReference>
<keyword evidence="1" id="KW-0238">DNA-binding</keyword>
<dbReference type="Proteomes" id="UP000027265">
    <property type="component" value="Unassembled WGS sequence"/>
</dbReference>
<protein>
    <recommendedName>
        <fullName evidence="2">HTH CENPB-type domain-containing protein</fullName>
    </recommendedName>
</protein>
<dbReference type="InParanoid" id="A0A067PL18"/>
<evidence type="ECO:0000259" key="2">
    <source>
        <dbReference type="PROSITE" id="PS51253"/>
    </source>
</evidence>
<dbReference type="OrthoDB" id="3197907at2759"/>
<keyword evidence="4" id="KW-1185">Reference proteome</keyword>
<evidence type="ECO:0000256" key="1">
    <source>
        <dbReference type="ARBA" id="ARBA00023125"/>
    </source>
</evidence>
<dbReference type="PROSITE" id="PS51253">
    <property type="entry name" value="HTH_CENPB"/>
    <property type="match status" value="1"/>
</dbReference>
<reference evidence="4" key="1">
    <citation type="journal article" date="2014" name="Proc. Natl. Acad. Sci. U.S.A.">
        <title>Extensive sampling of basidiomycete genomes demonstrates inadequacy of the white-rot/brown-rot paradigm for wood decay fungi.</title>
        <authorList>
            <person name="Riley R."/>
            <person name="Salamov A.A."/>
            <person name="Brown D.W."/>
            <person name="Nagy L.G."/>
            <person name="Floudas D."/>
            <person name="Held B.W."/>
            <person name="Levasseur A."/>
            <person name="Lombard V."/>
            <person name="Morin E."/>
            <person name="Otillar R."/>
            <person name="Lindquist E.A."/>
            <person name="Sun H."/>
            <person name="LaButti K.M."/>
            <person name="Schmutz J."/>
            <person name="Jabbour D."/>
            <person name="Luo H."/>
            <person name="Baker S.E."/>
            <person name="Pisabarro A.G."/>
            <person name="Walton J.D."/>
            <person name="Blanchette R.A."/>
            <person name="Henrissat B."/>
            <person name="Martin F."/>
            <person name="Cullen D."/>
            <person name="Hibbett D.S."/>
            <person name="Grigoriev I.V."/>
        </authorList>
    </citation>
    <scope>NUCLEOTIDE SEQUENCE [LARGE SCALE GENOMIC DNA]</scope>
    <source>
        <strain evidence="4">MUCL 33604</strain>
    </source>
</reference>
<dbReference type="EMBL" id="KL197728">
    <property type="protein sequence ID" value="KDQ54525.1"/>
    <property type="molecule type" value="Genomic_DNA"/>
</dbReference>
<feature type="non-terminal residue" evidence="3">
    <location>
        <position position="65"/>
    </location>
</feature>
<feature type="domain" description="HTH CENPB-type" evidence="2">
    <location>
        <begin position="7"/>
        <end position="65"/>
    </location>
</feature>
<proteinExistence type="predicted"/>
<name>A0A067PL18_9AGAM</name>
<dbReference type="HOGENOM" id="CLU_206234_0_0_1"/>
<evidence type="ECO:0000313" key="4">
    <source>
        <dbReference type="Proteomes" id="UP000027265"/>
    </source>
</evidence>
<accession>A0A067PL18</accession>
<organism evidence="3 4">
    <name type="scientific">Jaapia argillacea MUCL 33604</name>
    <dbReference type="NCBI Taxonomy" id="933084"/>
    <lineage>
        <taxon>Eukaryota</taxon>
        <taxon>Fungi</taxon>
        <taxon>Dikarya</taxon>
        <taxon>Basidiomycota</taxon>
        <taxon>Agaricomycotina</taxon>
        <taxon>Agaricomycetes</taxon>
        <taxon>Agaricomycetidae</taxon>
        <taxon>Jaapiales</taxon>
        <taxon>Jaapiaceae</taxon>
        <taxon>Jaapia</taxon>
    </lineage>
</organism>
<sequence>GGRGVSEFNATKQKLSVAEEKVLVEFILESATRGFPMNQKSIVRYANEILEGKEGPGYTPVGHNW</sequence>
<gene>
    <name evidence="3" type="ORF">JAAARDRAFT_87022</name>
</gene>
<dbReference type="GO" id="GO:0003677">
    <property type="term" value="F:DNA binding"/>
    <property type="evidence" value="ECO:0007669"/>
    <property type="project" value="UniProtKB-KW"/>
</dbReference>
<feature type="non-terminal residue" evidence="3">
    <location>
        <position position="1"/>
    </location>
</feature>
<dbReference type="InterPro" id="IPR006600">
    <property type="entry name" value="HTH_CenpB_DNA-bd_dom"/>
</dbReference>